<dbReference type="Gene3D" id="1.25.40.10">
    <property type="entry name" value="Tetratricopeptide repeat domain"/>
    <property type="match status" value="1"/>
</dbReference>
<name>A0ABV7ZVD7_9GAMM</name>
<organism evidence="2 3">
    <name type="scientific">Saccharospirillum mangrovi</name>
    <dbReference type="NCBI Taxonomy" id="2161747"/>
    <lineage>
        <taxon>Bacteria</taxon>
        <taxon>Pseudomonadati</taxon>
        <taxon>Pseudomonadota</taxon>
        <taxon>Gammaproteobacteria</taxon>
        <taxon>Oceanospirillales</taxon>
        <taxon>Saccharospirillaceae</taxon>
        <taxon>Saccharospirillum</taxon>
    </lineage>
</organism>
<evidence type="ECO:0000313" key="2">
    <source>
        <dbReference type="EMBL" id="MFC3851296.1"/>
    </source>
</evidence>
<comment type="caution">
    <text evidence="2">The sequence shown here is derived from an EMBL/GenBank/DDBJ whole genome shotgun (WGS) entry which is preliminary data.</text>
</comment>
<feature type="signal peptide" evidence="1">
    <location>
        <begin position="1"/>
        <end position="19"/>
    </location>
</feature>
<proteinExistence type="predicted"/>
<gene>
    <name evidence="2" type="ORF">ACFOOG_00510</name>
</gene>
<dbReference type="PROSITE" id="PS51257">
    <property type="entry name" value="PROKAR_LIPOPROTEIN"/>
    <property type="match status" value="1"/>
</dbReference>
<reference evidence="3" key="1">
    <citation type="journal article" date="2019" name="Int. J. Syst. Evol. Microbiol.">
        <title>The Global Catalogue of Microorganisms (GCM) 10K type strain sequencing project: providing services to taxonomists for standard genome sequencing and annotation.</title>
        <authorList>
            <consortium name="The Broad Institute Genomics Platform"/>
            <consortium name="The Broad Institute Genome Sequencing Center for Infectious Disease"/>
            <person name="Wu L."/>
            <person name="Ma J."/>
        </authorList>
    </citation>
    <scope>NUCLEOTIDE SEQUENCE [LARGE SCALE GENOMIC DNA]</scope>
    <source>
        <strain evidence="3">IBRC 10765</strain>
    </source>
</reference>
<dbReference type="RefSeq" id="WP_380692426.1">
    <property type="nucleotide sequence ID" value="NZ_JBHRYR010000002.1"/>
</dbReference>
<dbReference type="Pfam" id="PF14559">
    <property type="entry name" value="TPR_19"/>
    <property type="match status" value="1"/>
</dbReference>
<dbReference type="SUPFAM" id="SSF48452">
    <property type="entry name" value="TPR-like"/>
    <property type="match status" value="1"/>
</dbReference>
<accession>A0ABV7ZVD7</accession>
<keyword evidence="3" id="KW-1185">Reference proteome</keyword>
<dbReference type="EMBL" id="JBHRYR010000002">
    <property type="protein sequence ID" value="MFC3851296.1"/>
    <property type="molecule type" value="Genomic_DNA"/>
</dbReference>
<feature type="chain" id="PRO_5045652451" evidence="1">
    <location>
        <begin position="20"/>
        <end position="122"/>
    </location>
</feature>
<sequence>MARTYFLVAMSLLWVSACAVREPVAPEPEPAPPEDVRQDVIVDLQRQAIQRMQQSDHLPAIALLERALMIKPDDVGTYVLLARVHTLNGDRAQARAVLQRGLLYAPAGSAAERQMTQLLNNP</sequence>
<dbReference type="InterPro" id="IPR011990">
    <property type="entry name" value="TPR-like_helical_dom_sf"/>
</dbReference>
<dbReference type="Proteomes" id="UP001595617">
    <property type="component" value="Unassembled WGS sequence"/>
</dbReference>
<protein>
    <submittedName>
        <fullName evidence="2">Tetratricopeptide repeat protein</fullName>
    </submittedName>
</protein>
<keyword evidence="1" id="KW-0732">Signal</keyword>
<evidence type="ECO:0000256" key="1">
    <source>
        <dbReference type="SAM" id="SignalP"/>
    </source>
</evidence>
<evidence type="ECO:0000313" key="3">
    <source>
        <dbReference type="Proteomes" id="UP001595617"/>
    </source>
</evidence>